<protein>
    <recommendedName>
        <fullName evidence="3">Bacteriophage T5 Orf172 DNA-binding domain-containing protein</fullName>
    </recommendedName>
</protein>
<keyword evidence="2" id="KW-0812">Transmembrane</keyword>
<keyword evidence="5" id="KW-1185">Reference proteome</keyword>
<dbReference type="EMBL" id="SOSA01000444">
    <property type="protein sequence ID" value="THC91137.1"/>
    <property type="molecule type" value="Genomic_DNA"/>
</dbReference>
<feature type="compositionally biased region" description="Polar residues" evidence="1">
    <location>
        <begin position="109"/>
        <end position="131"/>
    </location>
</feature>
<evidence type="ECO:0000313" key="5">
    <source>
        <dbReference type="Proteomes" id="UP000308092"/>
    </source>
</evidence>
<dbReference type="PANTHER" id="PTHR28094:SF1">
    <property type="entry name" value="MEIOTICALLY UP-REGULATED GENE 113 PROTEIN"/>
    <property type="match status" value="1"/>
</dbReference>
<accession>A0A4S3JA51</accession>
<evidence type="ECO:0000256" key="1">
    <source>
        <dbReference type="SAM" id="MobiDB-lite"/>
    </source>
</evidence>
<comment type="caution">
    <text evidence="4">The sequence shown here is derived from an EMBL/GenBank/DDBJ whole genome shotgun (WGS) entry which is preliminary data.</text>
</comment>
<organism evidence="4 5">
    <name type="scientific">Aspergillus tanneri</name>
    <dbReference type="NCBI Taxonomy" id="1220188"/>
    <lineage>
        <taxon>Eukaryota</taxon>
        <taxon>Fungi</taxon>
        <taxon>Dikarya</taxon>
        <taxon>Ascomycota</taxon>
        <taxon>Pezizomycotina</taxon>
        <taxon>Eurotiomycetes</taxon>
        <taxon>Eurotiomycetidae</taxon>
        <taxon>Eurotiales</taxon>
        <taxon>Aspergillaceae</taxon>
        <taxon>Aspergillus</taxon>
        <taxon>Aspergillus subgen. Circumdati</taxon>
    </lineage>
</organism>
<dbReference type="InterPro" id="IPR018306">
    <property type="entry name" value="Phage_T5_Orf172_DNA-bd"/>
</dbReference>
<keyword evidence="2" id="KW-0472">Membrane</keyword>
<feature type="region of interest" description="Disordered" evidence="1">
    <location>
        <begin position="1"/>
        <end position="94"/>
    </location>
</feature>
<evidence type="ECO:0000259" key="3">
    <source>
        <dbReference type="SMART" id="SM00974"/>
    </source>
</evidence>
<dbReference type="InterPro" id="IPR053006">
    <property type="entry name" value="Meiosis_regulatory"/>
</dbReference>
<dbReference type="AlphaFoldDB" id="A0A4S3JA51"/>
<dbReference type="STRING" id="1220188.A0A4S3JA51"/>
<dbReference type="Proteomes" id="UP000308092">
    <property type="component" value="Unassembled WGS sequence"/>
</dbReference>
<dbReference type="VEuPathDB" id="FungiDB:EYZ11_009407"/>
<feature type="compositionally biased region" description="Basic and acidic residues" evidence="1">
    <location>
        <begin position="474"/>
        <end position="487"/>
    </location>
</feature>
<evidence type="ECO:0000256" key="2">
    <source>
        <dbReference type="SAM" id="Phobius"/>
    </source>
</evidence>
<feature type="region of interest" description="Disordered" evidence="1">
    <location>
        <begin position="107"/>
        <end position="152"/>
    </location>
</feature>
<dbReference type="SMART" id="SM00974">
    <property type="entry name" value="T5orf172"/>
    <property type="match status" value="1"/>
</dbReference>
<dbReference type="PANTHER" id="PTHR28094">
    <property type="entry name" value="MEIOTICALLY UP-REGULATED GENE 113 PROTEIN"/>
    <property type="match status" value="1"/>
</dbReference>
<reference evidence="4 5" key="1">
    <citation type="submission" date="2019-03" db="EMBL/GenBank/DDBJ databases">
        <title>The genome sequence of a newly discovered highly antifungal drug resistant Aspergillus species, Aspergillus tanneri NIH 1004.</title>
        <authorList>
            <person name="Mounaud S."/>
            <person name="Singh I."/>
            <person name="Joardar V."/>
            <person name="Pakala S."/>
            <person name="Pakala S."/>
            <person name="Venepally P."/>
            <person name="Hoover J."/>
            <person name="Nierman W."/>
            <person name="Chung J."/>
            <person name="Losada L."/>
        </authorList>
    </citation>
    <scope>NUCLEOTIDE SEQUENCE [LARGE SCALE GENOMIC DNA]</scope>
    <source>
        <strain evidence="4 5">NIH1004</strain>
    </source>
</reference>
<sequence length="530" mass="60008">MSDETAPKTPPLTTLYRSVVTPPDSGSSIDNPILIYDSDDLDDSSMEVLRGPLRQLADNSPSPSPRPADKLKPKKTRRHDRDSSLSGDDNVEMRDDIEHVEESDLATIENASHNTPRSSPEPSSDIPNDSASPRDHDTVAIPATPPSPVAGPLPIWKLEMKIKDIILKDATKTELENEGQAYIYGDPKNEAGYFKVGRSKTAMRRVQGLQKCKHYTFELIDVVPRERKIRGFGRLESLAQAELTNMKYSFDCKCFTVHREYFTGQNHEALEIVASWFSWLKHNPYDEAFRLSPFWTDRLDLLGGDAFSHLRCPSAQCHSNEDIGGSSCQACLRIRLKAWIYVTDFDYFKYECRMRVGRESIRKAMYWMWPYFGDRMLILIDGWENIEFLVNFLLAPTTHLKLLSALVLWCLYSVPAACNVYCFIYCAIAYSRIMSGLGKRADGPQLTKNPTCPRRPRKKALGTLISPGPEIEPAAEKETPDKQEHRSRNCLVNNEPIDINIPGGYSTPNSQEMSEIPQEAGTKRRKSDIH</sequence>
<dbReference type="Pfam" id="PF10544">
    <property type="entry name" value="T5orf172"/>
    <property type="match status" value="1"/>
</dbReference>
<proteinExistence type="predicted"/>
<feature type="domain" description="Bacteriophage T5 Orf172 DNA-binding" evidence="3">
    <location>
        <begin position="188"/>
        <end position="276"/>
    </location>
</feature>
<gene>
    <name evidence="4" type="ORF">EYZ11_009407</name>
</gene>
<evidence type="ECO:0000313" key="4">
    <source>
        <dbReference type="EMBL" id="THC91137.1"/>
    </source>
</evidence>
<keyword evidence="2" id="KW-1133">Transmembrane helix</keyword>
<feature type="transmembrane region" description="Helical" evidence="2">
    <location>
        <begin position="406"/>
        <end position="430"/>
    </location>
</feature>
<feature type="region of interest" description="Disordered" evidence="1">
    <location>
        <begin position="445"/>
        <end position="530"/>
    </location>
</feature>
<name>A0A4S3JA51_9EURO</name>